<dbReference type="PANTHER" id="PTHR42678:SF37">
    <property type="entry name" value="AMIDASE C869.01-RELATED"/>
    <property type="match status" value="1"/>
</dbReference>
<dbReference type="EMBL" id="BRPB01000149">
    <property type="protein sequence ID" value="GLA55664.1"/>
    <property type="molecule type" value="Genomic_DNA"/>
</dbReference>
<name>A0A9W6ACC3_ASPNG</name>
<evidence type="ECO:0000313" key="4">
    <source>
        <dbReference type="Proteomes" id="UP001144191"/>
    </source>
</evidence>
<dbReference type="Proteomes" id="UP001144191">
    <property type="component" value="Unassembled WGS sequence"/>
</dbReference>
<dbReference type="SUPFAM" id="SSF75304">
    <property type="entry name" value="Amidase signature (AS) enzymes"/>
    <property type="match status" value="1"/>
</dbReference>
<dbReference type="InterPro" id="IPR036928">
    <property type="entry name" value="AS_sf"/>
</dbReference>
<proteinExistence type="predicted"/>
<feature type="signal peptide" evidence="1">
    <location>
        <begin position="1"/>
        <end position="19"/>
    </location>
</feature>
<feature type="domain" description="Amidase" evidence="2">
    <location>
        <begin position="19"/>
        <end position="95"/>
    </location>
</feature>
<dbReference type="PANTHER" id="PTHR42678">
    <property type="entry name" value="AMIDASE"/>
    <property type="match status" value="1"/>
</dbReference>
<dbReference type="InterPro" id="IPR023631">
    <property type="entry name" value="Amidase_dom"/>
</dbReference>
<reference evidence="3" key="1">
    <citation type="submission" date="2022-07" db="EMBL/GenBank/DDBJ databases">
        <title>Taxonomy of Aspergillus series Nigri: significant species reduction supported by multi-species coalescent approaches.</title>
        <authorList>
            <person name="Bian C."/>
            <person name="Kusuya Y."/>
            <person name="Sklenar F."/>
            <person name="D'hooge E."/>
            <person name="Yaguchi T."/>
            <person name="Takahashi H."/>
            <person name="Hubka V."/>
        </authorList>
    </citation>
    <scope>NUCLEOTIDE SEQUENCE</scope>
    <source>
        <strain evidence="3">IFM 63604</strain>
    </source>
</reference>
<organism evidence="3 4">
    <name type="scientific">Aspergillus niger</name>
    <dbReference type="NCBI Taxonomy" id="5061"/>
    <lineage>
        <taxon>Eukaryota</taxon>
        <taxon>Fungi</taxon>
        <taxon>Dikarya</taxon>
        <taxon>Ascomycota</taxon>
        <taxon>Pezizomycotina</taxon>
        <taxon>Eurotiomycetes</taxon>
        <taxon>Eurotiomycetidae</taxon>
        <taxon>Eurotiales</taxon>
        <taxon>Aspergillaceae</taxon>
        <taxon>Aspergillus</taxon>
        <taxon>Aspergillus subgen. Circumdati</taxon>
    </lineage>
</organism>
<keyword evidence="1" id="KW-0732">Signal</keyword>
<accession>A0A9W6ACC3</accession>
<dbReference type="Gene3D" id="3.90.1300.10">
    <property type="entry name" value="Amidase signature (AS) domain"/>
    <property type="match status" value="1"/>
</dbReference>
<evidence type="ECO:0000259" key="2">
    <source>
        <dbReference type="Pfam" id="PF01425"/>
    </source>
</evidence>
<evidence type="ECO:0000256" key="1">
    <source>
        <dbReference type="SAM" id="SignalP"/>
    </source>
</evidence>
<evidence type="ECO:0000313" key="3">
    <source>
        <dbReference type="EMBL" id="GLA55664.1"/>
    </source>
</evidence>
<dbReference type="Pfam" id="PF01425">
    <property type="entry name" value="Amidase"/>
    <property type="match status" value="1"/>
</dbReference>
<dbReference type="AlphaFoldDB" id="A0A9W6ACC3"/>
<gene>
    <name evidence="3" type="ORF">AnigIFM63604_002456</name>
</gene>
<feature type="chain" id="PRO_5040938856" description="Amidase domain-containing protein" evidence="1">
    <location>
        <begin position="20"/>
        <end position="96"/>
    </location>
</feature>
<sequence length="96" mass="10006">MPSFASWLLTSGLAAVASAITANDNPDTMAIAEALDAEHKQGTVRGPLHGIPFLVKDNIASKDKMETTAGSWALVGSVVPCDSHVVHRLREAGAVL</sequence>
<protein>
    <recommendedName>
        <fullName evidence="2">Amidase domain-containing protein</fullName>
    </recommendedName>
</protein>
<comment type="caution">
    <text evidence="3">The sequence shown here is derived from an EMBL/GenBank/DDBJ whole genome shotgun (WGS) entry which is preliminary data.</text>
</comment>